<sequence>MPNDDIMTVKELADYLKIAEKTAYRFASEGKVPGFKVGSAWRFRKSEINRWITQQEQEGGQK</sequence>
<feature type="domain" description="Helix-turn-helix" evidence="1">
    <location>
        <begin position="7"/>
        <end position="55"/>
    </location>
</feature>
<dbReference type="EMBL" id="JBFRYC010000002">
    <property type="protein sequence ID" value="MEX1660602.1"/>
    <property type="molecule type" value="Genomic_DNA"/>
</dbReference>
<dbReference type="Pfam" id="PF12728">
    <property type="entry name" value="HTH_17"/>
    <property type="match status" value="1"/>
</dbReference>
<organism evidence="2 3">
    <name type="scientific">Thioclava arctica</name>
    <dbReference type="NCBI Taxonomy" id="3238301"/>
    <lineage>
        <taxon>Bacteria</taxon>
        <taxon>Pseudomonadati</taxon>
        <taxon>Pseudomonadota</taxon>
        <taxon>Alphaproteobacteria</taxon>
        <taxon>Rhodobacterales</taxon>
        <taxon>Paracoccaceae</taxon>
        <taxon>Thioclava</taxon>
    </lineage>
</organism>
<dbReference type="InterPro" id="IPR041657">
    <property type="entry name" value="HTH_17"/>
</dbReference>
<gene>
    <name evidence="2" type="ORF">AB4874_02920</name>
</gene>
<dbReference type="InterPro" id="IPR009061">
    <property type="entry name" value="DNA-bd_dom_put_sf"/>
</dbReference>
<dbReference type="RefSeq" id="WP_368390869.1">
    <property type="nucleotide sequence ID" value="NZ_JBFRYC010000002.1"/>
</dbReference>
<keyword evidence="3" id="KW-1185">Reference proteome</keyword>
<accession>A0ABV3TG73</accession>
<protein>
    <submittedName>
        <fullName evidence="2">Helix-turn-helix domain-containing protein</fullName>
    </submittedName>
</protein>
<evidence type="ECO:0000259" key="1">
    <source>
        <dbReference type="Pfam" id="PF12728"/>
    </source>
</evidence>
<dbReference type="InterPro" id="IPR010093">
    <property type="entry name" value="SinI_DNA-bd"/>
</dbReference>
<dbReference type="InterPro" id="IPR036388">
    <property type="entry name" value="WH-like_DNA-bd_sf"/>
</dbReference>
<evidence type="ECO:0000313" key="3">
    <source>
        <dbReference type="Proteomes" id="UP001557465"/>
    </source>
</evidence>
<proteinExistence type="predicted"/>
<dbReference type="NCBIfam" id="NF047737">
    <property type="entry name" value="antiphage_MADS1"/>
    <property type="match status" value="1"/>
</dbReference>
<dbReference type="NCBIfam" id="TIGR01764">
    <property type="entry name" value="excise"/>
    <property type="match status" value="1"/>
</dbReference>
<dbReference type="Gene3D" id="1.10.10.10">
    <property type="entry name" value="Winged helix-like DNA-binding domain superfamily/Winged helix DNA-binding domain"/>
    <property type="match status" value="1"/>
</dbReference>
<dbReference type="Proteomes" id="UP001557465">
    <property type="component" value="Unassembled WGS sequence"/>
</dbReference>
<evidence type="ECO:0000313" key="2">
    <source>
        <dbReference type="EMBL" id="MEX1660602.1"/>
    </source>
</evidence>
<reference evidence="2 3" key="1">
    <citation type="journal article" date="2011" name="Int. J. Syst. Evol. Microbiol.">
        <title>Zhongshania antarctica gen. nov., sp. nov. and Zhongshania guokunii sp. nov., gammaproteobacteria respectively isolated from coastal attached (fast) ice and surface seawater of the Antarctic.</title>
        <authorList>
            <person name="Li H.J."/>
            <person name="Zhang X.Y."/>
            <person name="Chen C.X."/>
            <person name="Zhang Y.J."/>
            <person name="Gao Z.M."/>
            <person name="Yu Y."/>
            <person name="Chen X.L."/>
            <person name="Chen B."/>
            <person name="Zhang Y.Z."/>
        </authorList>
    </citation>
    <scope>NUCLEOTIDE SEQUENCE [LARGE SCALE GENOMIC DNA]</scope>
    <source>
        <strain evidence="2 3">15-R06ZXC-3</strain>
    </source>
</reference>
<name>A0ABV3TG73_9RHOB</name>
<dbReference type="SUPFAM" id="SSF46955">
    <property type="entry name" value="Putative DNA-binding domain"/>
    <property type="match status" value="1"/>
</dbReference>
<comment type="caution">
    <text evidence="2">The sequence shown here is derived from an EMBL/GenBank/DDBJ whole genome shotgun (WGS) entry which is preliminary data.</text>
</comment>